<name>A0A366KYV6_9SPHI</name>
<dbReference type="AlphaFoldDB" id="A0A366KYV6"/>
<gene>
    <name evidence="1" type="ORF">DRW42_13580</name>
</gene>
<evidence type="ECO:0008006" key="3">
    <source>
        <dbReference type="Google" id="ProtNLM"/>
    </source>
</evidence>
<comment type="caution">
    <text evidence="1">The sequence shown here is derived from an EMBL/GenBank/DDBJ whole genome shotgun (WGS) entry which is preliminary data.</text>
</comment>
<dbReference type="Proteomes" id="UP000252081">
    <property type="component" value="Unassembled WGS sequence"/>
</dbReference>
<proteinExistence type="predicted"/>
<dbReference type="OrthoDB" id="673795at2"/>
<evidence type="ECO:0000313" key="2">
    <source>
        <dbReference type="Proteomes" id="UP000252081"/>
    </source>
</evidence>
<dbReference type="EMBL" id="QNQU01000010">
    <property type="protein sequence ID" value="RBQ06796.1"/>
    <property type="molecule type" value="Genomic_DNA"/>
</dbReference>
<protein>
    <recommendedName>
        <fullName evidence="3">TerB family tellurite resistance protein</fullName>
    </recommendedName>
</protein>
<dbReference type="RefSeq" id="WP_113949359.1">
    <property type="nucleotide sequence ID" value="NZ_QNQU01000010.1"/>
</dbReference>
<keyword evidence="2" id="KW-1185">Reference proteome</keyword>
<reference evidence="1 2" key="1">
    <citation type="submission" date="2018-07" db="EMBL/GenBank/DDBJ databases">
        <title>A draft genome of a endophytic bacteria, a new species of Pedobacter.</title>
        <authorList>
            <person name="Zhang Z.D."/>
            <person name="Chen Z.J."/>
        </authorList>
    </citation>
    <scope>NUCLEOTIDE SEQUENCE [LARGE SCALE GENOMIC DNA]</scope>
    <source>
        <strain evidence="1 2">RS10</strain>
    </source>
</reference>
<organism evidence="1 2">
    <name type="scientific">Pedobacter miscanthi</name>
    <dbReference type="NCBI Taxonomy" id="2259170"/>
    <lineage>
        <taxon>Bacteria</taxon>
        <taxon>Pseudomonadati</taxon>
        <taxon>Bacteroidota</taxon>
        <taxon>Sphingobacteriia</taxon>
        <taxon>Sphingobacteriales</taxon>
        <taxon>Sphingobacteriaceae</taxon>
        <taxon>Pedobacter</taxon>
    </lineage>
</organism>
<accession>A0A366KYV6</accession>
<sequence>MNRNFGCGWALFGKGARFKVMVFMAGLAVVLMSLIGGTAKAQTWGEFFSQKKTQKKYLLEQIAALQLYIGYAKKGYELVDGGLGTIKDITHGEFSLHDTFISSLKAVSPLVRNNIKVAQIISYQIGMAKAFAEFRWEALLSAPDQLYILDVKAGIMAECGKDLESLLMVVSSGRLEMSESERIRRIDALYLSMQDKAAFTADFLLGVSRLVRDRERDGLDILIGRKLYGID</sequence>
<evidence type="ECO:0000313" key="1">
    <source>
        <dbReference type="EMBL" id="RBQ06796.1"/>
    </source>
</evidence>